<name>X1V0S9_9ZZZZ</name>
<comment type="similarity">
    <text evidence="1">Belongs to the D-glutamate cyclase family.</text>
</comment>
<organism evidence="3">
    <name type="scientific">marine sediment metagenome</name>
    <dbReference type="NCBI Taxonomy" id="412755"/>
    <lineage>
        <taxon>unclassified sequences</taxon>
        <taxon>metagenomes</taxon>
        <taxon>ecological metagenomes</taxon>
    </lineage>
</organism>
<dbReference type="Gene3D" id="3.30.2040.10">
    <property type="entry name" value="PSTPO5379-like domain"/>
    <property type="match status" value="1"/>
</dbReference>
<dbReference type="InterPro" id="IPR009906">
    <property type="entry name" value="D-Glu_cyclase"/>
</dbReference>
<dbReference type="InterPro" id="IPR038021">
    <property type="entry name" value="Putative_hydro-lyase"/>
</dbReference>
<evidence type="ECO:0000256" key="1">
    <source>
        <dbReference type="ARBA" id="ARBA00007896"/>
    </source>
</evidence>
<dbReference type="EMBL" id="BARW01039879">
    <property type="protein sequence ID" value="GAJ23309.1"/>
    <property type="molecule type" value="Genomic_DNA"/>
</dbReference>
<dbReference type="PANTHER" id="PTHR32022">
    <property type="entry name" value="D-GLUTAMATE CYCLASE, MITOCHONDRIAL"/>
    <property type="match status" value="1"/>
</dbReference>
<protein>
    <recommendedName>
        <fullName evidence="4">DUF1445 domain-containing protein</fullName>
    </recommendedName>
</protein>
<proteinExistence type="inferred from homology"/>
<dbReference type="SUPFAM" id="SSF160920">
    <property type="entry name" value="PSTPO5379-like"/>
    <property type="match status" value="1"/>
</dbReference>
<evidence type="ECO:0000313" key="3">
    <source>
        <dbReference type="EMBL" id="GAJ23309.1"/>
    </source>
</evidence>
<evidence type="ECO:0000256" key="2">
    <source>
        <dbReference type="ARBA" id="ARBA00023239"/>
    </source>
</evidence>
<evidence type="ECO:0008006" key="4">
    <source>
        <dbReference type="Google" id="ProtNLM"/>
    </source>
</evidence>
<dbReference type="GO" id="GO:0016829">
    <property type="term" value="F:lyase activity"/>
    <property type="evidence" value="ECO:0007669"/>
    <property type="project" value="UniProtKB-KW"/>
</dbReference>
<comment type="caution">
    <text evidence="3">The sequence shown here is derived from an EMBL/GenBank/DDBJ whole genome shotgun (WGS) entry which is preliminary data.</text>
</comment>
<dbReference type="AlphaFoldDB" id="X1V0S9"/>
<dbReference type="Pfam" id="PF07286">
    <property type="entry name" value="D-Glu_cyclase"/>
    <property type="match status" value="1"/>
</dbReference>
<reference evidence="3" key="1">
    <citation type="journal article" date="2014" name="Front. Microbiol.">
        <title>High frequency of phylogenetically diverse reductive dehalogenase-homologous genes in deep subseafloor sedimentary metagenomes.</title>
        <authorList>
            <person name="Kawai M."/>
            <person name="Futagami T."/>
            <person name="Toyoda A."/>
            <person name="Takaki Y."/>
            <person name="Nishi S."/>
            <person name="Hori S."/>
            <person name="Arai W."/>
            <person name="Tsubouchi T."/>
            <person name="Morono Y."/>
            <person name="Uchiyama I."/>
            <person name="Ito T."/>
            <person name="Fujiyama A."/>
            <person name="Inagaki F."/>
            <person name="Takami H."/>
        </authorList>
    </citation>
    <scope>NUCLEOTIDE SEQUENCE</scope>
    <source>
        <strain evidence="3">Expedition CK06-06</strain>
    </source>
</reference>
<dbReference type="PANTHER" id="PTHR32022:SF10">
    <property type="entry name" value="D-GLUTAMATE CYCLASE, MITOCHONDRIAL"/>
    <property type="match status" value="1"/>
</dbReference>
<feature type="non-terminal residue" evidence="3">
    <location>
        <position position="1"/>
    </location>
</feature>
<keyword evidence="2" id="KW-0456">Lyase</keyword>
<gene>
    <name evidence="3" type="ORF">S12H4_60545</name>
</gene>
<sequence>SYDAVRAVQISSCLPIGHGPPVHIGSPESIGVKDLSHPSFMDFGEAAAESGEIPMFWGCGVTPGAVALECKIPFMITHAPGHTFVGDRRTEELAIL</sequence>
<accession>X1V0S9</accession>